<dbReference type="Proteomes" id="UP000247696">
    <property type="component" value="Chromosome"/>
</dbReference>
<keyword evidence="2" id="KW-0732">Signal</keyword>
<reference evidence="4" key="1">
    <citation type="submission" date="2017-11" db="EMBL/GenBank/DDBJ databases">
        <title>Otitis media/interna in a cat caused by the recently described species Corynebacterium provencense.</title>
        <authorList>
            <person name="Kittl S."/>
            <person name="Brodard I."/>
            <person name="Rychener L."/>
            <person name="Jores J."/>
            <person name="Roosje P."/>
            <person name="Gobeli Brawand S."/>
        </authorList>
    </citation>
    <scope>NUCLEOTIDE SEQUENCE [LARGE SCALE GENOMIC DNA]</scope>
    <source>
        <strain evidence="4">17KM38</strain>
    </source>
</reference>
<sequence length="260" mass="27285">MRADHGIPRVVALAAGAVLLTCAAGCADKAVFYSEVDSETDPAAAGISAPADASVFRSSAIGPDRVNFFVGEGSPLAYVERRLLDSEGRLPAGMSLTEAQSLQVLGKLDDLLTSRGLEFYEVGTVRAYLTPDGAAGADFDGWQRAYRRYFANIDRDNGDSLLPEPVETTTVSTTVALSTPPPPMALSTTPAGPGETSPATTGRSSTAPATTRTTRPSTVEDLYPGTVNPTRPTLVTVGVAQQPVEGWLVQVEIEVFHGED</sequence>
<evidence type="ECO:0000313" key="3">
    <source>
        <dbReference type="EMBL" id="AWT27061.1"/>
    </source>
</evidence>
<dbReference type="Gene3D" id="3.30.1330.40">
    <property type="entry name" value="RutC-like"/>
    <property type="match status" value="1"/>
</dbReference>
<organism evidence="3 4">
    <name type="scientific">Corynebacterium provencense</name>
    <dbReference type="NCBI Taxonomy" id="1737425"/>
    <lineage>
        <taxon>Bacteria</taxon>
        <taxon>Bacillati</taxon>
        <taxon>Actinomycetota</taxon>
        <taxon>Actinomycetes</taxon>
        <taxon>Mycobacteriales</taxon>
        <taxon>Corynebacteriaceae</taxon>
        <taxon>Corynebacterium</taxon>
    </lineage>
</organism>
<dbReference type="RefSeq" id="WP_110482102.1">
    <property type="nucleotide sequence ID" value="NZ_CP024988.1"/>
</dbReference>
<protein>
    <submittedName>
        <fullName evidence="3">Uncharacterized protein</fullName>
    </submittedName>
</protein>
<dbReference type="EMBL" id="CP024988">
    <property type="protein sequence ID" value="AWT27061.1"/>
    <property type="molecule type" value="Genomic_DNA"/>
</dbReference>
<accession>A0A2Z3YTN2</accession>
<feature type="signal peptide" evidence="2">
    <location>
        <begin position="1"/>
        <end position="23"/>
    </location>
</feature>
<dbReference type="KEGG" id="cpre:Csp1_23110"/>
<feature type="region of interest" description="Disordered" evidence="1">
    <location>
        <begin position="174"/>
        <end position="232"/>
    </location>
</feature>
<proteinExistence type="predicted"/>
<dbReference type="STRING" id="1737425.GCA_900049755_01556"/>
<dbReference type="SUPFAM" id="SSF55298">
    <property type="entry name" value="YjgF-like"/>
    <property type="match status" value="1"/>
</dbReference>
<dbReference type="OrthoDB" id="9803101at2"/>
<dbReference type="AlphaFoldDB" id="A0A2Z3YTN2"/>
<evidence type="ECO:0000256" key="1">
    <source>
        <dbReference type="SAM" id="MobiDB-lite"/>
    </source>
</evidence>
<feature type="chain" id="PRO_5038480758" evidence="2">
    <location>
        <begin position="24"/>
        <end position="260"/>
    </location>
</feature>
<evidence type="ECO:0000313" key="4">
    <source>
        <dbReference type="Proteomes" id="UP000247696"/>
    </source>
</evidence>
<feature type="compositionally biased region" description="Low complexity" evidence="1">
    <location>
        <begin position="196"/>
        <end position="217"/>
    </location>
</feature>
<evidence type="ECO:0000256" key="2">
    <source>
        <dbReference type="SAM" id="SignalP"/>
    </source>
</evidence>
<dbReference type="InterPro" id="IPR035959">
    <property type="entry name" value="RutC-like_sf"/>
</dbReference>
<gene>
    <name evidence="3" type="ORF">Csp1_23110</name>
</gene>
<name>A0A2Z3YTN2_9CORY</name>
<keyword evidence="4" id="KW-1185">Reference proteome</keyword>